<proteinExistence type="predicted"/>
<evidence type="ECO:0000313" key="2">
    <source>
        <dbReference type="Proteomes" id="UP001623290"/>
    </source>
</evidence>
<name>A0ABZ1DZD8_9RHOB</name>
<dbReference type="RefSeq" id="WP_406720417.1">
    <property type="nucleotide sequence ID" value="NZ_CP135443.1"/>
</dbReference>
<gene>
    <name evidence="1" type="ORF">RPE78_09550</name>
</gene>
<organism evidence="1 2">
    <name type="scientific">Thioclava litoralis</name>
    <dbReference type="NCBI Taxonomy" id="3076557"/>
    <lineage>
        <taxon>Bacteria</taxon>
        <taxon>Pseudomonadati</taxon>
        <taxon>Pseudomonadota</taxon>
        <taxon>Alphaproteobacteria</taxon>
        <taxon>Rhodobacterales</taxon>
        <taxon>Paracoccaceae</taxon>
        <taxon>Thioclava</taxon>
    </lineage>
</organism>
<protein>
    <submittedName>
        <fullName evidence="1">Uncharacterized protein</fullName>
    </submittedName>
</protein>
<accession>A0ABZ1DZD8</accession>
<dbReference type="EMBL" id="CP135443">
    <property type="protein sequence ID" value="WRY32941.1"/>
    <property type="molecule type" value="Genomic_DNA"/>
</dbReference>
<sequence>MDSAEQASGEKRVQAMLIEPLLRQGLAKPSTLTKAGFEEMQAGLRERLAYMSELSLSALAEQVAANPGGKAGDRFPIAVKILEWAAEIQPPSDDGSPLLRAVFADEIGREALRDGWAPELRFWLKKNRRWPNAFVASQLREQARANLRRLTVIEENLAAGRMVSDDDLGFRQRRRAAMGKCETIARLAEAGDQA</sequence>
<dbReference type="Proteomes" id="UP001623290">
    <property type="component" value="Chromosome"/>
</dbReference>
<keyword evidence="2" id="KW-1185">Reference proteome</keyword>
<reference evidence="1 2" key="1">
    <citation type="submission" date="2023-09" db="EMBL/GenBank/DDBJ databases">
        <title>Thioclava shenzhenensis sp. nov., a multidrug resistant bacteria-antagonizing species isolated from coastal seawater.</title>
        <authorList>
            <person name="Long M."/>
        </authorList>
    </citation>
    <scope>NUCLEOTIDE SEQUENCE [LARGE SCALE GENOMIC DNA]</scope>
    <source>
        <strain evidence="1 2">FTW29</strain>
    </source>
</reference>
<evidence type="ECO:0000313" key="1">
    <source>
        <dbReference type="EMBL" id="WRY32941.1"/>
    </source>
</evidence>